<protein>
    <submittedName>
        <fullName evidence="1">Uncharacterized protein</fullName>
    </submittedName>
</protein>
<dbReference type="AlphaFoldDB" id="A0AAW2X1G2"/>
<organism evidence="1">
    <name type="scientific">Sesamum latifolium</name>
    <dbReference type="NCBI Taxonomy" id="2727402"/>
    <lineage>
        <taxon>Eukaryota</taxon>
        <taxon>Viridiplantae</taxon>
        <taxon>Streptophyta</taxon>
        <taxon>Embryophyta</taxon>
        <taxon>Tracheophyta</taxon>
        <taxon>Spermatophyta</taxon>
        <taxon>Magnoliopsida</taxon>
        <taxon>eudicotyledons</taxon>
        <taxon>Gunneridae</taxon>
        <taxon>Pentapetalae</taxon>
        <taxon>asterids</taxon>
        <taxon>lamiids</taxon>
        <taxon>Lamiales</taxon>
        <taxon>Pedaliaceae</taxon>
        <taxon>Sesamum</taxon>
    </lineage>
</organism>
<accession>A0AAW2X1G2</accession>
<sequence>MASCLLHNYIQQKMADDPIEPLLTEEGFGDEEFEEYLGTVDYNPIWNTWRDEVAKSMYNEWRCIP</sequence>
<name>A0AAW2X1G2_9LAMI</name>
<proteinExistence type="predicted"/>
<evidence type="ECO:0000313" key="1">
    <source>
        <dbReference type="EMBL" id="KAL0446130.1"/>
    </source>
</evidence>
<reference evidence="1" key="1">
    <citation type="submission" date="2020-06" db="EMBL/GenBank/DDBJ databases">
        <authorList>
            <person name="Li T."/>
            <person name="Hu X."/>
            <person name="Zhang T."/>
            <person name="Song X."/>
            <person name="Zhang H."/>
            <person name="Dai N."/>
            <person name="Sheng W."/>
            <person name="Hou X."/>
            <person name="Wei L."/>
        </authorList>
    </citation>
    <scope>NUCLEOTIDE SEQUENCE</scope>
    <source>
        <strain evidence="1">KEN1</strain>
        <tissue evidence="1">Leaf</tissue>
    </source>
</reference>
<gene>
    <name evidence="1" type="ORF">Slati_1740900</name>
</gene>
<reference evidence="1" key="2">
    <citation type="journal article" date="2024" name="Plant">
        <title>Genomic evolution and insights into agronomic trait innovations of Sesamum species.</title>
        <authorList>
            <person name="Miao H."/>
            <person name="Wang L."/>
            <person name="Qu L."/>
            <person name="Liu H."/>
            <person name="Sun Y."/>
            <person name="Le M."/>
            <person name="Wang Q."/>
            <person name="Wei S."/>
            <person name="Zheng Y."/>
            <person name="Lin W."/>
            <person name="Duan Y."/>
            <person name="Cao H."/>
            <person name="Xiong S."/>
            <person name="Wang X."/>
            <person name="Wei L."/>
            <person name="Li C."/>
            <person name="Ma Q."/>
            <person name="Ju M."/>
            <person name="Zhao R."/>
            <person name="Li G."/>
            <person name="Mu C."/>
            <person name="Tian Q."/>
            <person name="Mei H."/>
            <person name="Zhang T."/>
            <person name="Gao T."/>
            <person name="Zhang H."/>
        </authorList>
    </citation>
    <scope>NUCLEOTIDE SEQUENCE</scope>
    <source>
        <strain evidence="1">KEN1</strain>
    </source>
</reference>
<dbReference type="EMBL" id="JACGWN010000006">
    <property type="protein sequence ID" value="KAL0446130.1"/>
    <property type="molecule type" value="Genomic_DNA"/>
</dbReference>
<comment type="caution">
    <text evidence="1">The sequence shown here is derived from an EMBL/GenBank/DDBJ whole genome shotgun (WGS) entry which is preliminary data.</text>
</comment>